<dbReference type="VEuPathDB" id="VectorBase:BGLAX_046114"/>
<dbReference type="STRING" id="6526.A0A2C9LE44"/>
<dbReference type="Gene3D" id="1.10.630.10">
    <property type="entry name" value="Cytochrome P450"/>
    <property type="match status" value="1"/>
</dbReference>
<dbReference type="EnsemblMetazoa" id="BGLB030158-RA">
    <property type="protein sequence ID" value="BGLB030158-PA"/>
    <property type="gene ID" value="BGLB030158"/>
</dbReference>
<keyword evidence="4" id="KW-0479">Metal-binding</keyword>
<dbReference type="GO" id="GO:0005506">
    <property type="term" value="F:iron ion binding"/>
    <property type="evidence" value="ECO:0007669"/>
    <property type="project" value="InterPro"/>
</dbReference>
<keyword evidence="6" id="KW-0408">Iron</keyword>
<evidence type="ECO:0000256" key="3">
    <source>
        <dbReference type="ARBA" id="ARBA00022617"/>
    </source>
</evidence>
<dbReference type="PANTHER" id="PTHR24292:SF102">
    <property type="entry name" value="CYTOCHROME P450 FAMILY-RELATED"/>
    <property type="match status" value="1"/>
</dbReference>
<keyword evidence="8" id="KW-0812">Transmembrane</keyword>
<keyword evidence="7" id="KW-0503">Monooxygenase</keyword>
<keyword evidence="8" id="KW-1133">Transmembrane helix</keyword>
<dbReference type="KEGG" id="bgt:106078218"/>
<keyword evidence="8" id="KW-0472">Membrane</keyword>
<dbReference type="Pfam" id="PF00067">
    <property type="entry name" value="p450"/>
    <property type="match status" value="1"/>
</dbReference>
<comment type="cofactor">
    <cofactor evidence="1">
        <name>heme</name>
        <dbReference type="ChEBI" id="CHEBI:30413"/>
    </cofactor>
</comment>
<organism evidence="9 10">
    <name type="scientific">Biomphalaria glabrata</name>
    <name type="common">Bloodfluke planorb</name>
    <name type="synonym">Freshwater snail</name>
    <dbReference type="NCBI Taxonomy" id="6526"/>
    <lineage>
        <taxon>Eukaryota</taxon>
        <taxon>Metazoa</taxon>
        <taxon>Spiralia</taxon>
        <taxon>Lophotrochozoa</taxon>
        <taxon>Mollusca</taxon>
        <taxon>Gastropoda</taxon>
        <taxon>Heterobranchia</taxon>
        <taxon>Euthyneura</taxon>
        <taxon>Panpulmonata</taxon>
        <taxon>Hygrophila</taxon>
        <taxon>Lymnaeoidea</taxon>
        <taxon>Planorbidae</taxon>
        <taxon>Biomphalaria</taxon>
    </lineage>
</organism>
<evidence type="ECO:0000256" key="8">
    <source>
        <dbReference type="SAM" id="Phobius"/>
    </source>
</evidence>
<evidence type="ECO:0000256" key="1">
    <source>
        <dbReference type="ARBA" id="ARBA00001971"/>
    </source>
</evidence>
<evidence type="ECO:0000256" key="6">
    <source>
        <dbReference type="ARBA" id="ARBA00023004"/>
    </source>
</evidence>
<protein>
    <recommendedName>
        <fullName evidence="11">Cytochrome P450</fullName>
    </recommendedName>
</protein>
<dbReference type="SUPFAM" id="SSF48264">
    <property type="entry name" value="Cytochrome P450"/>
    <property type="match status" value="1"/>
</dbReference>
<comment type="similarity">
    <text evidence="2">Belongs to the cytochrome P450 family.</text>
</comment>
<evidence type="ECO:0000256" key="5">
    <source>
        <dbReference type="ARBA" id="ARBA00023002"/>
    </source>
</evidence>
<evidence type="ECO:0008006" key="11">
    <source>
        <dbReference type="Google" id="ProtNLM"/>
    </source>
</evidence>
<evidence type="ECO:0000313" key="9">
    <source>
        <dbReference type="EnsemblMetazoa" id="BGLB030158-PA"/>
    </source>
</evidence>
<dbReference type="Proteomes" id="UP000076420">
    <property type="component" value="Unassembled WGS sequence"/>
</dbReference>
<keyword evidence="5" id="KW-0560">Oxidoreductase</keyword>
<feature type="transmembrane region" description="Helical" evidence="8">
    <location>
        <begin position="6"/>
        <end position="27"/>
    </location>
</feature>
<reference evidence="9" key="1">
    <citation type="submission" date="2020-05" db="UniProtKB">
        <authorList>
            <consortium name="EnsemblMetazoa"/>
        </authorList>
    </citation>
    <scope>IDENTIFICATION</scope>
    <source>
        <strain evidence="9">BB02</strain>
    </source>
</reference>
<evidence type="ECO:0000256" key="2">
    <source>
        <dbReference type="ARBA" id="ARBA00010617"/>
    </source>
</evidence>
<evidence type="ECO:0000256" key="4">
    <source>
        <dbReference type="ARBA" id="ARBA00022723"/>
    </source>
</evidence>
<dbReference type="GO" id="GO:0004497">
    <property type="term" value="F:monooxygenase activity"/>
    <property type="evidence" value="ECO:0007669"/>
    <property type="project" value="UniProtKB-KW"/>
</dbReference>
<evidence type="ECO:0000313" key="10">
    <source>
        <dbReference type="Proteomes" id="UP000076420"/>
    </source>
</evidence>
<evidence type="ECO:0000256" key="7">
    <source>
        <dbReference type="ARBA" id="ARBA00023033"/>
    </source>
</evidence>
<dbReference type="GO" id="GO:0016705">
    <property type="term" value="F:oxidoreductase activity, acting on paired donors, with incorporation or reduction of molecular oxygen"/>
    <property type="evidence" value="ECO:0007669"/>
    <property type="project" value="InterPro"/>
</dbReference>
<dbReference type="InterPro" id="IPR050476">
    <property type="entry name" value="Insect_CytP450_Detox"/>
</dbReference>
<gene>
    <name evidence="9" type="primary">106078218</name>
</gene>
<dbReference type="VEuPathDB" id="VectorBase:BGLB030158"/>
<dbReference type="GO" id="GO:0020037">
    <property type="term" value="F:heme binding"/>
    <property type="evidence" value="ECO:0007669"/>
    <property type="project" value="InterPro"/>
</dbReference>
<name>A0A2C9LE44_BIOGL</name>
<dbReference type="PANTHER" id="PTHR24292">
    <property type="entry name" value="CYTOCHROME P450"/>
    <property type="match status" value="1"/>
</dbReference>
<dbReference type="InterPro" id="IPR001128">
    <property type="entry name" value="Cyt_P450"/>
</dbReference>
<proteinExistence type="inferred from homology"/>
<sequence>MVEAEVQSNAFFYATIAAVTVVAYVVYKRLVDNENWEKYGVKHGNLSVTYIIRLRDGFGQLLKEHGDTVGLKNMQMMLVTKDLQILREVFVKDFSNFIDRPRGPATLSHVERSLIFLKGQDWRRVRHIVTPAYSKETNNKATRTV</sequence>
<dbReference type="AlphaFoldDB" id="A0A2C9LE44"/>
<keyword evidence="3" id="KW-0349">Heme</keyword>
<accession>A0A2C9LE44</accession>
<dbReference type="InterPro" id="IPR036396">
    <property type="entry name" value="Cyt_P450_sf"/>
</dbReference>